<protein>
    <recommendedName>
        <fullName evidence="12">Fiber protein Fb34</fullName>
    </recommendedName>
</protein>
<evidence type="ECO:0000256" key="5">
    <source>
        <dbReference type="ARBA" id="ARBA00023136"/>
    </source>
</evidence>
<evidence type="ECO:0000256" key="3">
    <source>
        <dbReference type="ARBA" id="ARBA00022729"/>
    </source>
</evidence>
<comment type="caution">
    <text evidence="9">The sequence shown here is derived from an EMBL/GenBank/DDBJ whole genome shotgun (WGS) entry which is preliminary data.</text>
</comment>
<dbReference type="EMBL" id="JANAVB010021797">
    <property type="protein sequence ID" value="KAJ6824944.1"/>
    <property type="molecule type" value="Genomic_DNA"/>
</dbReference>
<gene>
    <name evidence="8" type="ORF">M6B38_223950</name>
    <name evidence="10" type="ORF">M6B38_323605</name>
    <name evidence="9" type="ORF">M6B38_380935</name>
</gene>
<name>A0AAX6G8C0_IRIPA</name>
<dbReference type="InterPro" id="IPR009606">
    <property type="entry name" value="DEAL/Modifying_wall_lignin1/2"/>
</dbReference>
<keyword evidence="4 7" id="KW-1133">Transmembrane helix</keyword>
<evidence type="ECO:0000256" key="2">
    <source>
        <dbReference type="ARBA" id="ARBA00022692"/>
    </source>
</evidence>
<evidence type="ECO:0000313" key="10">
    <source>
        <dbReference type="EMBL" id="KAJ6837906.1"/>
    </source>
</evidence>
<reference evidence="9" key="2">
    <citation type="submission" date="2023-04" db="EMBL/GenBank/DDBJ databases">
        <authorList>
            <person name="Bruccoleri R.E."/>
            <person name="Oakeley E.J."/>
            <person name="Faust A.-M."/>
            <person name="Dessus-Babus S."/>
            <person name="Altorfer M."/>
            <person name="Burckhardt D."/>
            <person name="Oertli M."/>
            <person name="Naumann U."/>
            <person name="Petersen F."/>
            <person name="Wong J."/>
        </authorList>
    </citation>
    <scope>NUCLEOTIDE SEQUENCE</scope>
    <source>
        <strain evidence="9">GSM-AAB239-AS_SAM_17_03QT</strain>
        <tissue evidence="9">Leaf</tissue>
    </source>
</reference>
<dbReference type="Proteomes" id="UP001140949">
    <property type="component" value="Unassembled WGS sequence"/>
</dbReference>
<evidence type="ECO:0000256" key="7">
    <source>
        <dbReference type="SAM" id="Phobius"/>
    </source>
</evidence>
<dbReference type="PANTHER" id="PTHR31769">
    <property type="entry name" value="OS07G0462200 PROTEIN-RELATED"/>
    <property type="match status" value="1"/>
</dbReference>
<evidence type="ECO:0000256" key="6">
    <source>
        <dbReference type="ARBA" id="ARBA00029467"/>
    </source>
</evidence>
<keyword evidence="3" id="KW-0732">Signal</keyword>
<evidence type="ECO:0000313" key="8">
    <source>
        <dbReference type="EMBL" id="KAJ6795939.1"/>
    </source>
</evidence>
<dbReference type="EMBL" id="JANAVB010041619">
    <property type="protein sequence ID" value="KAJ6795939.1"/>
    <property type="molecule type" value="Genomic_DNA"/>
</dbReference>
<comment type="subcellular location">
    <subcellularLocation>
        <location evidence="1">Endomembrane system</location>
        <topology evidence="1">Multi-pass membrane protein</topology>
    </subcellularLocation>
</comment>
<dbReference type="EMBL" id="JANAVB010011092">
    <property type="protein sequence ID" value="KAJ6837906.1"/>
    <property type="molecule type" value="Genomic_DNA"/>
</dbReference>
<dbReference type="AlphaFoldDB" id="A0AAX6G8C0"/>
<reference evidence="9" key="1">
    <citation type="journal article" date="2023" name="GigaByte">
        <title>Genome assembly of the bearded iris, Iris pallida Lam.</title>
        <authorList>
            <person name="Bruccoleri R.E."/>
            <person name="Oakeley E.J."/>
            <person name="Faust A.M.E."/>
            <person name="Altorfer M."/>
            <person name="Dessus-Babus S."/>
            <person name="Burckhardt D."/>
            <person name="Oertli M."/>
            <person name="Naumann U."/>
            <person name="Petersen F."/>
            <person name="Wong J."/>
        </authorList>
    </citation>
    <scope>NUCLEOTIDE SEQUENCE</scope>
    <source>
        <strain evidence="9">GSM-AAB239-AS_SAM_17_03QT</strain>
    </source>
</reference>
<dbReference type="Pfam" id="PF06749">
    <property type="entry name" value="DUF1218"/>
    <property type="match status" value="1"/>
</dbReference>
<evidence type="ECO:0000256" key="1">
    <source>
        <dbReference type="ARBA" id="ARBA00004127"/>
    </source>
</evidence>
<accession>A0AAX6G8C0</accession>
<proteinExistence type="inferred from homology"/>
<evidence type="ECO:0000256" key="4">
    <source>
        <dbReference type="ARBA" id="ARBA00022989"/>
    </source>
</evidence>
<dbReference type="GO" id="GO:0012505">
    <property type="term" value="C:endomembrane system"/>
    <property type="evidence" value="ECO:0007669"/>
    <property type="project" value="UniProtKB-SubCell"/>
</dbReference>
<organism evidence="9 11">
    <name type="scientific">Iris pallida</name>
    <name type="common">Sweet iris</name>
    <dbReference type="NCBI Taxonomy" id="29817"/>
    <lineage>
        <taxon>Eukaryota</taxon>
        <taxon>Viridiplantae</taxon>
        <taxon>Streptophyta</taxon>
        <taxon>Embryophyta</taxon>
        <taxon>Tracheophyta</taxon>
        <taxon>Spermatophyta</taxon>
        <taxon>Magnoliopsida</taxon>
        <taxon>Liliopsida</taxon>
        <taxon>Asparagales</taxon>
        <taxon>Iridaceae</taxon>
        <taxon>Iridoideae</taxon>
        <taxon>Irideae</taxon>
        <taxon>Iris</taxon>
    </lineage>
</organism>
<comment type="similarity">
    <text evidence="6">Belongs to the DESIGUAL family.</text>
</comment>
<dbReference type="InterPro" id="IPR052222">
    <property type="entry name" value="DESIGUAL"/>
</dbReference>
<sequence length="199" mass="21484">MGISIPLVVAVSFLHIFAFVLAIGAEKRRSTGKVVPDEYDERTYCAYDSDASTAYGMAAFAVVLVSHTLVNGVTRCLCFGKGLTGGGRGARCCAVSSFVVSWLSFVVAEICLIAGSARNAYHTKYVGYYAKKDLESCASLRKGVFATAAAMLLISMVASLLYYWSYTRTDTGGWVKHQNEGVRMAEYGPDKSEFGNSRA</sequence>
<evidence type="ECO:0000313" key="11">
    <source>
        <dbReference type="Proteomes" id="UP001140949"/>
    </source>
</evidence>
<keyword evidence="2 7" id="KW-0812">Transmembrane</keyword>
<feature type="transmembrane region" description="Helical" evidence="7">
    <location>
        <begin position="144"/>
        <end position="164"/>
    </location>
</feature>
<evidence type="ECO:0008006" key="12">
    <source>
        <dbReference type="Google" id="ProtNLM"/>
    </source>
</evidence>
<evidence type="ECO:0000313" key="9">
    <source>
        <dbReference type="EMBL" id="KAJ6824944.1"/>
    </source>
</evidence>
<keyword evidence="11" id="KW-1185">Reference proteome</keyword>
<keyword evidence="5 7" id="KW-0472">Membrane</keyword>
<feature type="transmembrane region" description="Helical" evidence="7">
    <location>
        <begin position="6"/>
        <end position="25"/>
    </location>
</feature>